<evidence type="ECO:0000313" key="7">
    <source>
        <dbReference type="EMBL" id="KAG0554229.1"/>
    </source>
</evidence>
<dbReference type="Gene3D" id="1.25.10.10">
    <property type="entry name" value="Leucine-rich Repeat Variant"/>
    <property type="match status" value="2"/>
</dbReference>
<feature type="compositionally biased region" description="Polar residues" evidence="4">
    <location>
        <begin position="1181"/>
        <end position="1201"/>
    </location>
</feature>
<dbReference type="AlphaFoldDB" id="A0A8T0G889"/>
<feature type="domain" description="RRP12 HEAT" evidence="5">
    <location>
        <begin position="335"/>
        <end position="647"/>
    </location>
</feature>
<comment type="subcellular location">
    <subcellularLocation>
        <location evidence="1">Nucleus</location>
    </subcellularLocation>
</comment>
<feature type="region of interest" description="Disordered" evidence="4">
    <location>
        <begin position="1005"/>
        <end position="1029"/>
    </location>
</feature>
<feature type="compositionally biased region" description="Basic and acidic residues" evidence="4">
    <location>
        <begin position="1096"/>
        <end position="1114"/>
    </location>
</feature>
<feature type="region of interest" description="Disordered" evidence="4">
    <location>
        <begin position="1096"/>
        <end position="1129"/>
    </location>
</feature>
<dbReference type="Pfam" id="PF08161">
    <property type="entry name" value="RRP12_HEAT"/>
    <property type="match status" value="1"/>
</dbReference>
<keyword evidence="8" id="KW-1185">Reference proteome</keyword>
<feature type="region of interest" description="Disordered" evidence="4">
    <location>
        <begin position="1154"/>
        <end position="1203"/>
    </location>
</feature>
<evidence type="ECO:0000256" key="4">
    <source>
        <dbReference type="SAM" id="MobiDB-lite"/>
    </source>
</evidence>
<dbReference type="PANTHER" id="PTHR48287">
    <property type="entry name" value="ARM REPEAT SUPERFAMILY PROTEIN"/>
    <property type="match status" value="1"/>
</dbReference>
<evidence type="ECO:0000256" key="3">
    <source>
        <dbReference type="ARBA" id="ARBA00023242"/>
    </source>
</evidence>
<accession>A0A8T0G889</accession>
<gene>
    <name evidence="7" type="ORF">KC19_12G074700</name>
</gene>
<dbReference type="EMBL" id="CM026433">
    <property type="protein sequence ID" value="KAG0554229.1"/>
    <property type="molecule type" value="Genomic_DNA"/>
</dbReference>
<comment type="similarity">
    <text evidence="2">Belongs to the RRP12 family.</text>
</comment>
<reference evidence="7" key="1">
    <citation type="submission" date="2020-06" db="EMBL/GenBank/DDBJ databases">
        <title>WGS assembly of Ceratodon purpureus strain R40.</title>
        <authorList>
            <person name="Carey S.B."/>
            <person name="Jenkins J."/>
            <person name="Shu S."/>
            <person name="Lovell J.T."/>
            <person name="Sreedasyam A."/>
            <person name="Maumus F."/>
            <person name="Tiley G.P."/>
            <person name="Fernandez-Pozo N."/>
            <person name="Barry K."/>
            <person name="Chen C."/>
            <person name="Wang M."/>
            <person name="Lipzen A."/>
            <person name="Daum C."/>
            <person name="Saski C.A."/>
            <person name="Payton A.C."/>
            <person name="Mcbreen J.C."/>
            <person name="Conrad R.E."/>
            <person name="Kollar L.M."/>
            <person name="Olsson S."/>
            <person name="Huttunen S."/>
            <person name="Landis J.B."/>
            <person name="Wickett N.J."/>
            <person name="Johnson M.G."/>
            <person name="Rensing S.A."/>
            <person name="Grimwood J."/>
            <person name="Schmutz J."/>
            <person name="Mcdaniel S.F."/>
        </authorList>
    </citation>
    <scope>NUCLEOTIDE SEQUENCE</scope>
    <source>
        <strain evidence="7">R40</strain>
    </source>
</reference>
<comment type="caution">
    <text evidence="7">The sequence shown here is derived from an EMBL/GenBank/DDBJ whole genome shotgun (WGS) entry which is preliminary data.</text>
</comment>
<evidence type="ECO:0000256" key="1">
    <source>
        <dbReference type="ARBA" id="ARBA00004123"/>
    </source>
</evidence>
<evidence type="ECO:0000259" key="6">
    <source>
        <dbReference type="Pfam" id="PF25772"/>
    </source>
</evidence>
<evidence type="ECO:0000259" key="5">
    <source>
        <dbReference type="Pfam" id="PF08161"/>
    </source>
</evidence>
<evidence type="ECO:0000256" key="2">
    <source>
        <dbReference type="ARBA" id="ARBA00007690"/>
    </source>
</evidence>
<sequence length="1278" mass="139767">MDLEMEDVIGEDVDMCALVMARFGTSPAPEHKQLCLVAQAVAEVLHDQAHDLTPTAFFVATLSFLGRQEGRSAAVTTAVCTFLALVLRRTPAAAVQAMSDAALKILMGLLATEANNPEALEAVLSCVGGLIRDVGGGAAFSSLVGFCLDPRPKIRKRAQLCTMDVLSSLQGTAHGLGTASEVVCHLFESSLDSMSESLSGKNPSNSSTGTAVKVVHMLGALKQFLPLLSANAIGRILPRLAQLHELQQPMLTRCILDAIQALCMCSDAKVPPAALGDVLGRLGDLLEGKQTSADEVTVVTRILQHGFQKNWTADRTLCVKNLPSVFQSLTRLLASNQEAVIFAAAESMRHLIEGCIDEAMIQEGVTQLQSRGQERERKGALTPIERICVSVESSLGYQYRASWDMSLHVVAAMFDKLGESSAILMASTVINLGDLHNLPDDNLACRKQLQATLGSAVAAMGLEKILAILPLFMDGANLLESKVWLLPILKQHTVGARLQFYQETLLPVAARLRERARKCAAAGKTVASKNAESCVQSIWALLPSVCNYPSDTARSFSHIAKTLGDVLIKEPELRGLVCSSLRILVTQNRKAKGDTIAEKLVEGENSEDLNVAEQRARSKYTPEVAAANLNAISGYSRNFLPLLFNLFVVSPAEKRGDLQLTIAAIASISDKQTVQSFFVGIMNKLLKATVEASTPAESDAMEVDPPKGEESPTALRCVFMDLALSLVNGLDDEALGVLFSTARPALKDKDAAVQKKAYKVLASICEANTNFVAGKVQDFLEMLVTSLSSVHSSARRHRLRCLHFLILHLMKGGYERKDEAIATFISEVVLTTKESNKKTRNAAYDLLIEIGHGMLDEETGGSQAHFIRFFTMIVGCLAGSTPHMVSAAVVGLARLLYEFPSLLCHAVPDLLPSALLLLKSKSREIIKSVLGLVKVVIARLPVAELDQHLHGLVEGLILWSDDSKNHFKAKVRVIIERLVRRCGMDAVARVMPLEHMKLLTNIRKTKERNQRKKVPPEEGEEAETKSLQSCATTARKSKWNHTDLFSDNDEDDEYGNMDCSTKALTVAKTRTNKSESRKLRKPDKLVLPEDFMDIGDSREPLDLLDTSKTREVLQRPKSQQQKNIDSDDELEYTVDGKMIVDESGDKIRDKLKRKKIWNDDHPHAAASQGGRSFRRSDEVSASRSQSRGSKARKTNNGSKNWVYTGDEYASKKGRAVGDVKKDGKLDPFAYWPLDPKILNRREAKRNTARKGISSVMMQGIHSAGSGPSKPKRRQKAHK</sequence>
<dbReference type="Proteomes" id="UP000822688">
    <property type="component" value="Chromosome 12"/>
</dbReference>
<feature type="compositionally biased region" description="Basic residues" evidence="4">
    <location>
        <begin position="1269"/>
        <end position="1278"/>
    </location>
</feature>
<organism evidence="7 8">
    <name type="scientific">Ceratodon purpureus</name>
    <name type="common">Fire moss</name>
    <name type="synonym">Dicranum purpureum</name>
    <dbReference type="NCBI Taxonomy" id="3225"/>
    <lineage>
        <taxon>Eukaryota</taxon>
        <taxon>Viridiplantae</taxon>
        <taxon>Streptophyta</taxon>
        <taxon>Embryophyta</taxon>
        <taxon>Bryophyta</taxon>
        <taxon>Bryophytina</taxon>
        <taxon>Bryopsida</taxon>
        <taxon>Dicranidae</taxon>
        <taxon>Pseudoditrichales</taxon>
        <taxon>Ditrichaceae</taxon>
        <taxon>Ceratodon</taxon>
    </lineage>
</organism>
<feature type="domain" description="RRP12 N-terminal HEAT" evidence="6">
    <location>
        <begin position="4"/>
        <end position="270"/>
    </location>
</feature>
<feature type="region of interest" description="Disordered" evidence="4">
    <location>
        <begin position="1257"/>
        <end position="1278"/>
    </location>
</feature>
<keyword evidence="3" id="KW-0539">Nucleus</keyword>
<dbReference type="PANTHER" id="PTHR48287:SF1">
    <property type="entry name" value="ARM REPEAT SUPERFAMILY PROTEIN"/>
    <property type="match status" value="1"/>
</dbReference>
<name>A0A8T0G889_CERPU</name>
<dbReference type="InterPro" id="IPR012978">
    <property type="entry name" value="HEAT_RRP12"/>
</dbReference>
<dbReference type="Pfam" id="PF25772">
    <property type="entry name" value="HEAT_RRP12_N"/>
    <property type="match status" value="1"/>
</dbReference>
<dbReference type="SUPFAM" id="SSF48371">
    <property type="entry name" value="ARM repeat"/>
    <property type="match status" value="1"/>
</dbReference>
<protein>
    <recommendedName>
        <fullName evidence="9">Ribosomal RNA-processing protein 12-like conserved domain-containing protein</fullName>
    </recommendedName>
</protein>
<evidence type="ECO:0000313" key="8">
    <source>
        <dbReference type="Proteomes" id="UP000822688"/>
    </source>
</evidence>
<dbReference type="InterPro" id="IPR052087">
    <property type="entry name" value="RRP12"/>
</dbReference>
<proteinExistence type="inferred from homology"/>
<dbReference type="InterPro" id="IPR011989">
    <property type="entry name" value="ARM-like"/>
</dbReference>
<dbReference type="GO" id="GO:0005634">
    <property type="term" value="C:nucleus"/>
    <property type="evidence" value="ECO:0007669"/>
    <property type="project" value="UniProtKB-SubCell"/>
</dbReference>
<evidence type="ECO:0008006" key="9">
    <source>
        <dbReference type="Google" id="ProtNLM"/>
    </source>
</evidence>
<dbReference type="InterPro" id="IPR016024">
    <property type="entry name" value="ARM-type_fold"/>
</dbReference>
<dbReference type="InterPro" id="IPR057860">
    <property type="entry name" value="HEAT_RRP12_N"/>
</dbReference>